<sequence length="349" mass="37869">MSVTKDGVPAQAGTSPAASDAPAGRGRAIRPGRRRRRRDDPRLEHVLREQASVWTRMKRERWTYAFIVPGMLFFLVFAYVPLLGNVVAFQDYSPYWGIGGSEWVGFDNFTAMFSDPQFLGALKNTLLISSLQIVFAFPAPILLALLLNSLISERTKRVVQSIVYLPHFISWVIVISIWQQVFGGAGPAAELFSAIGLDNVNIMSDPDTFKALVVSQVIWKDIGWGTIIFFAAISGIPNELYEAAAVDGAGAARRTWHITLPGLVPVITLLLILTIGNVLTVGFEQLLLQQPAVGADAAEVLDTFVYYRGIAGGDWGLSTAAGLFKGVIGTVLVLAANKFAKRLGTGGLF</sequence>
<dbReference type="InterPro" id="IPR050809">
    <property type="entry name" value="UgpAE/MalFG_permease"/>
</dbReference>
<feature type="domain" description="ABC transmembrane type-1" evidence="9">
    <location>
        <begin position="122"/>
        <end position="336"/>
    </location>
</feature>
<evidence type="ECO:0000256" key="8">
    <source>
        <dbReference type="SAM" id="MobiDB-lite"/>
    </source>
</evidence>
<dbReference type="AlphaFoldDB" id="A0A853ERI6"/>
<feature type="transmembrane region" description="Helical" evidence="7">
    <location>
        <begin position="126"/>
        <end position="150"/>
    </location>
</feature>
<gene>
    <name evidence="10" type="ORF">HZZ10_06195</name>
</gene>
<evidence type="ECO:0000256" key="3">
    <source>
        <dbReference type="ARBA" id="ARBA00022475"/>
    </source>
</evidence>
<evidence type="ECO:0000256" key="1">
    <source>
        <dbReference type="ARBA" id="ARBA00004651"/>
    </source>
</evidence>
<evidence type="ECO:0000256" key="6">
    <source>
        <dbReference type="ARBA" id="ARBA00023136"/>
    </source>
</evidence>
<feature type="transmembrane region" description="Helical" evidence="7">
    <location>
        <begin position="222"/>
        <end position="241"/>
    </location>
</feature>
<keyword evidence="2 7" id="KW-0813">Transport</keyword>
<dbReference type="Gene3D" id="1.10.3720.10">
    <property type="entry name" value="MetI-like"/>
    <property type="match status" value="1"/>
</dbReference>
<reference evidence="10 11" key="1">
    <citation type="submission" date="2020-07" db="EMBL/GenBank/DDBJ databases">
        <title>MOT database genomes.</title>
        <authorList>
            <person name="Joseph S."/>
            <person name="Aduse-Opoku J."/>
            <person name="Hashim A."/>
            <person name="Wade W."/>
            <person name="Curtis M."/>
        </authorList>
    </citation>
    <scope>NUCLEOTIDE SEQUENCE [LARGE SCALE GENOMIC DNA]</scope>
    <source>
        <strain evidence="10 11">DSM 100099</strain>
    </source>
</reference>
<comment type="caution">
    <text evidence="10">The sequence shown here is derived from an EMBL/GenBank/DDBJ whole genome shotgun (WGS) entry which is preliminary data.</text>
</comment>
<comment type="subcellular location">
    <subcellularLocation>
        <location evidence="1 7">Cell membrane</location>
        <topology evidence="1 7">Multi-pass membrane protein</topology>
    </subcellularLocation>
</comment>
<feature type="transmembrane region" description="Helical" evidence="7">
    <location>
        <begin position="162"/>
        <end position="181"/>
    </location>
</feature>
<evidence type="ECO:0000313" key="10">
    <source>
        <dbReference type="EMBL" id="NYS93120.1"/>
    </source>
</evidence>
<dbReference type="RefSeq" id="WP_179912855.1">
    <property type="nucleotide sequence ID" value="NZ_JACBYE010000010.1"/>
</dbReference>
<feature type="region of interest" description="Disordered" evidence="8">
    <location>
        <begin position="1"/>
        <end position="41"/>
    </location>
</feature>
<dbReference type="SUPFAM" id="SSF161098">
    <property type="entry name" value="MetI-like"/>
    <property type="match status" value="1"/>
</dbReference>
<dbReference type="InterPro" id="IPR000515">
    <property type="entry name" value="MetI-like"/>
</dbReference>
<keyword evidence="6 7" id="KW-0472">Membrane</keyword>
<dbReference type="GO" id="GO:0055085">
    <property type="term" value="P:transmembrane transport"/>
    <property type="evidence" value="ECO:0007669"/>
    <property type="project" value="InterPro"/>
</dbReference>
<accession>A0A853ERI6</accession>
<evidence type="ECO:0000256" key="7">
    <source>
        <dbReference type="RuleBase" id="RU363032"/>
    </source>
</evidence>
<feature type="transmembrane region" description="Helical" evidence="7">
    <location>
        <begin position="62"/>
        <end position="82"/>
    </location>
</feature>
<dbReference type="PROSITE" id="PS50928">
    <property type="entry name" value="ABC_TM1"/>
    <property type="match status" value="1"/>
</dbReference>
<keyword evidence="11" id="KW-1185">Reference proteome</keyword>
<evidence type="ECO:0000256" key="4">
    <source>
        <dbReference type="ARBA" id="ARBA00022692"/>
    </source>
</evidence>
<dbReference type="InterPro" id="IPR035906">
    <property type="entry name" value="MetI-like_sf"/>
</dbReference>
<feature type="transmembrane region" description="Helical" evidence="7">
    <location>
        <begin position="262"/>
        <end position="283"/>
    </location>
</feature>
<comment type="similarity">
    <text evidence="7">Belongs to the binding-protein-dependent transport system permease family.</text>
</comment>
<dbReference type="Proteomes" id="UP000561011">
    <property type="component" value="Unassembled WGS sequence"/>
</dbReference>
<evidence type="ECO:0000256" key="5">
    <source>
        <dbReference type="ARBA" id="ARBA00022989"/>
    </source>
</evidence>
<feature type="transmembrane region" description="Helical" evidence="7">
    <location>
        <begin position="315"/>
        <end position="336"/>
    </location>
</feature>
<keyword evidence="3" id="KW-1003">Cell membrane</keyword>
<keyword evidence="5 7" id="KW-1133">Transmembrane helix</keyword>
<dbReference type="EMBL" id="JACBYE010000010">
    <property type="protein sequence ID" value="NYS93120.1"/>
    <property type="molecule type" value="Genomic_DNA"/>
</dbReference>
<feature type="compositionally biased region" description="Basic residues" evidence="8">
    <location>
        <begin position="27"/>
        <end position="37"/>
    </location>
</feature>
<evidence type="ECO:0000256" key="2">
    <source>
        <dbReference type="ARBA" id="ARBA00022448"/>
    </source>
</evidence>
<dbReference type="PANTHER" id="PTHR43227">
    <property type="entry name" value="BLL4140 PROTEIN"/>
    <property type="match status" value="1"/>
</dbReference>
<dbReference type="GO" id="GO:0005886">
    <property type="term" value="C:plasma membrane"/>
    <property type="evidence" value="ECO:0007669"/>
    <property type="project" value="UniProtKB-SubCell"/>
</dbReference>
<organism evidence="10 11">
    <name type="scientific">Sanguibacter inulinus</name>
    <dbReference type="NCBI Taxonomy" id="60922"/>
    <lineage>
        <taxon>Bacteria</taxon>
        <taxon>Bacillati</taxon>
        <taxon>Actinomycetota</taxon>
        <taxon>Actinomycetes</taxon>
        <taxon>Micrococcales</taxon>
        <taxon>Sanguibacteraceae</taxon>
        <taxon>Sanguibacter</taxon>
    </lineage>
</organism>
<dbReference type="Pfam" id="PF00528">
    <property type="entry name" value="BPD_transp_1"/>
    <property type="match status" value="1"/>
</dbReference>
<proteinExistence type="inferred from homology"/>
<keyword evidence="4 7" id="KW-0812">Transmembrane</keyword>
<protein>
    <submittedName>
        <fullName evidence="10">Sugar ABC transporter permease</fullName>
    </submittedName>
</protein>
<evidence type="ECO:0000313" key="11">
    <source>
        <dbReference type="Proteomes" id="UP000561011"/>
    </source>
</evidence>
<dbReference type="PANTHER" id="PTHR43227:SF11">
    <property type="entry name" value="BLL4140 PROTEIN"/>
    <property type="match status" value="1"/>
</dbReference>
<evidence type="ECO:0000259" key="9">
    <source>
        <dbReference type="PROSITE" id="PS50928"/>
    </source>
</evidence>
<name>A0A853ERI6_9MICO</name>